<dbReference type="PROSITE" id="PS50824">
    <property type="entry name" value="DAPIN"/>
    <property type="match status" value="1"/>
</dbReference>
<evidence type="ECO:0000259" key="2">
    <source>
        <dbReference type="PROSITE" id="PS50824"/>
    </source>
</evidence>
<dbReference type="GeneID" id="129346549"/>
<feature type="region of interest" description="Disordered" evidence="1">
    <location>
        <begin position="87"/>
        <end position="134"/>
    </location>
</feature>
<keyword evidence="3" id="KW-1185">Reference proteome</keyword>
<name>A0AA97LLA6_EUBMA</name>
<dbReference type="AlphaFoldDB" id="A0AA97LLA6"/>
<dbReference type="KEGG" id="emc:129346549"/>
<dbReference type="RefSeq" id="XP_054859864.1">
    <property type="nucleotide sequence ID" value="XM_055003889.1"/>
</dbReference>
<dbReference type="SUPFAM" id="SSF47986">
    <property type="entry name" value="DEATH domain"/>
    <property type="match status" value="2"/>
</dbReference>
<reference evidence="4" key="1">
    <citation type="submission" date="2025-08" db="UniProtKB">
        <authorList>
            <consortium name="RefSeq"/>
        </authorList>
    </citation>
    <scope>IDENTIFICATION</scope>
    <source>
        <tissue evidence="4">Blood</tissue>
    </source>
</reference>
<feature type="domain" description="Pyrin" evidence="2">
    <location>
        <begin position="1"/>
        <end position="56"/>
    </location>
</feature>
<sequence length="233" mass="26076">MAHRTLLRVLDDLSSDELRAFAFYLPELPGQPTRIPRGKLDNADRVQLAELLLKYYPGRELEVAAKVLYEVPRRDLLKKYLLQGQEGAPTMDASPEKAPAAGSHTQGQPLPVSEKPREPTSRMASLAETTPAARRVSEKDLMKLARNLGKNWRAIGIEYLGVEASRLEQIEEENPGNAVMRNFYMLKSWKNGATGLLLFSTATDKLTWLPILICPQICLGLLISVKRWSFCGC</sequence>
<dbReference type="CDD" id="cd01670">
    <property type="entry name" value="Death"/>
    <property type="match status" value="1"/>
</dbReference>
<dbReference type="Pfam" id="PF02758">
    <property type="entry name" value="PYRIN"/>
    <property type="match status" value="1"/>
</dbReference>
<dbReference type="InterPro" id="IPR004020">
    <property type="entry name" value="DAPIN"/>
</dbReference>
<proteinExistence type="predicted"/>
<dbReference type="InterPro" id="IPR011029">
    <property type="entry name" value="DEATH-like_dom_sf"/>
</dbReference>
<dbReference type="Proteomes" id="UP001190640">
    <property type="component" value="Chromosome 19"/>
</dbReference>
<protein>
    <submittedName>
        <fullName evidence="4">Uncharacterized protein LOC129346549</fullName>
    </submittedName>
</protein>
<dbReference type="Gene3D" id="1.10.533.10">
    <property type="entry name" value="Death Domain, Fas"/>
    <property type="match status" value="2"/>
</dbReference>
<evidence type="ECO:0000256" key="1">
    <source>
        <dbReference type="SAM" id="MobiDB-lite"/>
    </source>
</evidence>
<organism evidence="3 4">
    <name type="scientific">Eublepharis macularius</name>
    <name type="common">Leopard gecko</name>
    <name type="synonym">Cyrtodactylus macularius</name>
    <dbReference type="NCBI Taxonomy" id="481883"/>
    <lineage>
        <taxon>Eukaryota</taxon>
        <taxon>Metazoa</taxon>
        <taxon>Chordata</taxon>
        <taxon>Craniata</taxon>
        <taxon>Vertebrata</taxon>
        <taxon>Euteleostomi</taxon>
        <taxon>Lepidosauria</taxon>
        <taxon>Squamata</taxon>
        <taxon>Bifurcata</taxon>
        <taxon>Gekkota</taxon>
        <taxon>Eublepharidae</taxon>
        <taxon>Eublepharinae</taxon>
        <taxon>Eublepharis</taxon>
    </lineage>
</organism>
<evidence type="ECO:0000313" key="3">
    <source>
        <dbReference type="Proteomes" id="UP001190640"/>
    </source>
</evidence>
<dbReference type="SMART" id="SM01289">
    <property type="entry name" value="PYRIN"/>
    <property type="match status" value="1"/>
</dbReference>
<gene>
    <name evidence="4" type="primary">LOC129346549</name>
</gene>
<accession>A0AA97LLA6</accession>
<evidence type="ECO:0000313" key="4">
    <source>
        <dbReference type="RefSeq" id="XP_054859864.1"/>
    </source>
</evidence>